<dbReference type="Pfam" id="PF00179">
    <property type="entry name" value="UQ_con"/>
    <property type="match status" value="1"/>
</dbReference>
<accession>A0ABD2HU66</accession>
<evidence type="ECO:0000256" key="4">
    <source>
        <dbReference type="RuleBase" id="RU362109"/>
    </source>
</evidence>
<keyword evidence="4" id="KW-0067">ATP-binding</keyword>
<dbReference type="GO" id="GO:0005524">
    <property type="term" value="F:ATP binding"/>
    <property type="evidence" value="ECO:0007669"/>
    <property type="project" value="UniProtKB-UniRule"/>
</dbReference>
<dbReference type="Proteomes" id="UP001620626">
    <property type="component" value="Unassembled WGS sequence"/>
</dbReference>
<dbReference type="GO" id="GO:0032446">
    <property type="term" value="P:protein modification by small protein conjugation"/>
    <property type="evidence" value="ECO:0007669"/>
    <property type="project" value="UniProtKB-ARBA"/>
</dbReference>
<comment type="caution">
    <text evidence="7">The sequence shown here is derived from an EMBL/GenBank/DDBJ whole genome shotgun (WGS) entry which is preliminary data.</text>
</comment>
<feature type="domain" description="UBC core" evidence="6">
    <location>
        <begin position="1"/>
        <end position="160"/>
    </location>
</feature>
<evidence type="ECO:0000256" key="5">
    <source>
        <dbReference type="SAM" id="MobiDB-lite"/>
    </source>
</evidence>
<dbReference type="PROSITE" id="PS50127">
    <property type="entry name" value="UBC_2"/>
    <property type="match status" value="1"/>
</dbReference>
<evidence type="ECO:0000256" key="2">
    <source>
        <dbReference type="ARBA" id="ARBA00022786"/>
    </source>
</evidence>
<evidence type="ECO:0000256" key="3">
    <source>
        <dbReference type="PROSITE-ProRule" id="PRU10133"/>
    </source>
</evidence>
<dbReference type="InterPro" id="IPR000608">
    <property type="entry name" value="UBC"/>
</dbReference>
<evidence type="ECO:0000256" key="1">
    <source>
        <dbReference type="ARBA" id="ARBA00022679"/>
    </source>
</evidence>
<dbReference type="InterPro" id="IPR016135">
    <property type="entry name" value="UBQ-conjugating_enzyme/RWD"/>
</dbReference>
<gene>
    <name evidence="7" type="ORF">niasHT_036260</name>
</gene>
<evidence type="ECO:0000259" key="6">
    <source>
        <dbReference type="PROSITE" id="PS50127"/>
    </source>
</evidence>
<reference evidence="7 8" key="1">
    <citation type="submission" date="2024-10" db="EMBL/GenBank/DDBJ databases">
        <authorList>
            <person name="Kim D."/>
        </authorList>
    </citation>
    <scope>NUCLEOTIDE SEQUENCE [LARGE SCALE GENOMIC DNA]</scope>
    <source>
        <strain evidence="7">BH-2024</strain>
    </source>
</reference>
<dbReference type="GO" id="GO:0016740">
    <property type="term" value="F:transferase activity"/>
    <property type="evidence" value="ECO:0007669"/>
    <property type="project" value="UniProtKB-KW"/>
</dbReference>
<proteinExistence type="inferred from homology"/>
<keyword evidence="2 4" id="KW-0833">Ubl conjugation pathway</keyword>
<feature type="active site" description="Glycyl thioester intermediate" evidence="3">
    <location>
        <position position="81"/>
    </location>
</feature>
<keyword evidence="8" id="KW-1185">Reference proteome</keyword>
<dbReference type="InterPro" id="IPR050113">
    <property type="entry name" value="Ub_conjugating_enzyme"/>
</dbReference>
<dbReference type="SUPFAM" id="SSF54495">
    <property type="entry name" value="UBC-like"/>
    <property type="match status" value="1"/>
</dbReference>
<feature type="region of interest" description="Disordered" evidence="5">
    <location>
        <begin position="217"/>
        <end position="268"/>
    </location>
</feature>
<organism evidence="7 8">
    <name type="scientific">Heterodera trifolii</name>
    <dbReference type="NCBI Taxonomy" id="157864"/>
    <lineage>
        <taxon>Eukaryota</taxon>
        <taxon>Metazoa</taxon>
        <taxon>Ecdysozoa</taxon>
        <taxon>Nematoda</taxon>
        <taxon>Chromadorea</taxon>
        <taxon>Rhabditida</taxon>
        <taxon>Tylenchina</taxon>
        <taxon>Tylenchomorpha</taxon>
        <taxon>Tylenchoidea</taxon>
        <taxon>Heteroderidae</taxon>
        <taxon>Heteroderinae</taxon>
        <taxon>Heterodera</taxon>
    </lineage>
</organism>
<dbReference type="PROSITE" id="PS00183">
    <property type="entry name" value="UBC_1"/>
    <property type="match status" value="1"/>
</dbReference>
<protein>
    <recommendedName>
        <fullName evidence="6">UBC core domain-containing protein</fullName>
    </recommendedName>
</protein>
<keyword evidence="1" id="KW-0808">Transferase</keyword>
<dbReference type="InterPro" id="IPR023313">
    <property type="entry name" value="UBQ-conjugating_AS"/>
</dbReference>
<feature type="region of interest" description="Disordered" evidence="5">
    <location>
        <begin position="144"/>
        <end position="200"/>
    </location>
</feature>
<name>A0ABD2HU66_9BILA</name>
<feature type="compositionally biased region" description="Low complexity" evidence="5">
    <location>
        <begin position="159"/>
        <end position="188"/>
    </location>
</feature>
<dbReference type="EMBL" id="JBICBT010001359">
    <property type="protein sequence ID" value="KAL3071377.1"/>
    <property type="molecule type" value="Genomic_DNA"/>
</dbReference>
<dbReference type="PANTHER" id="PTHR24067">
    <property type="entry name" value="UBIQUITIN-CONJUGATING ENZYME E2"/>
    <property type="match status" value="1"/>
</dbReference>
<sequence>MGQYEALLRSSDYNSGFRAWFDNSNIFKWYILINGPPETPYAGYQFRAVLEFPASFPHYPPTMTFHTDILHPNIFTSGKVCISILHPPGNDPFGIEHASERWNRNRSVESILVSVQQLMARPNFNSPANVDAAVNFVPQQRGTVLGGSATSRADERKTVTSTSATAVRTSSKNNNRRANGSSSSSHSDASSHHFRHPLARPMFFPSPLELSMRQISRRPKSAGRGGAKPFTALQIPITPNGTDQSKTIGPINHHQNSTSANDDDDGSERSCVINQKLGRWYRAHLFCSN</sequence>
<evidence type="ECO:0000313" key="7">
    <source>
        <dbReference type="EMBL" id="KAL3071377.1"/>
    </source>
</evidence>
<keyword evidence="4" id="KW-0547">Nucleotide-binding</keyword>
<feature type="compositionally biased region" description="Polar residues" evidence="5">
    <location>
        <begin position="237"/>
        <end position="260"/>
    </location>
</feature>
<evidence type="ECO:0000313" key="8">
    <source>
        <dbReference type="Proteomes" id="UP001620626"/>
    </source>
</evidence>
<dbReference type="AlphaFoldDB" id="A0ABD2HU66"/>
<dbReference type="Gene3D" id="3.10.110.10">
    <property type="entry name" value="Ubiquitin Conjugating Enzyme"/>
    <property type="match status" value="1"/>
</dbReference>
<comment type="similarity">
    <text evidence="4">Belongs to the ubiquitin-conjugating enzyme family.</text>
</comment>
<dbReference type="SMART" id="SM00212">
    <property type="entry name" value="UBCc"/>
    <property type="match status" value="1"/>
</dbReference>